<evidence type="ECO:0000313" key="1">
    <source>
        <dbReference type="EMBL" id="OJD22219.1"/>
    </source>
</evidence>
<keyword evidence="2" id="KW-1185">Reference proteome</keyword>
<dbReference type="EMBL" id="LGTZ01001132">
    <property type="protein sequence ID" value="OJD22219.1"/>
    <property type="molecule type" value="Genomic_DNA"/>
</dbReference>
<organism evidence="1 2">
    <name type="scientific">Blastomyces percursus</name>
    <dbReference type="NCBI Taxonomy" id="1658174"/>
    <lineage>
        <taxon>Eukaryota</taxon>
        <taxon>Fungi</taxon>
        <taxon>Dikarya</taxon>
        <taxon>Ascomycota</taxon>
        <taxon>Pezizomycotina</taxon>
        <taxon>Eurotiomycetes</taxon>
        <taxon>Eurotiomycetidae</taxon>
        <taxon>Onygenales</taxon>
        <taxon>Ajellomycetaceae</taxon>
        <taxon>Blastomyces</taxon>
    </lineage>
</organism>
<dbReference type="AlphaFoldDB" id="A0A1J9QPU8"/>
<name>A0A1J9QPU8_9EURO</name>
<comment type="caution">
    <text evidence="1">The sequence shown here is derived from an EMBL/GenBank/DDBJ whole genome shotgun (WGS) entry which is preliminary data.</text>
</comment>
<dbReference type="Proteomes" id="UP000242791">
    <property type="component" value="Unassembled WGS sequence"/>
</dbReference>
<evidence type="ECO:0000313" key="2">
    <source>
        <dbReference type="Proteomes" id="UP000242791"/>
    </source>
</evidence>
<sequence>MHLRKMCTTAILPYIELEGLGRWLCHRSLVSEKDLKNHE</sequence>
<reference evidence="1 2" key="1">
    <citation type="submission" date="2015-08" db="EMBL/GenBank/DDBJ databases">
        <title>Emmonsia species relationships and genome sequence.</title>
        <authorList>
            <person name="Cuomo C.A."/>
            <person name="Schwartz I.S."/>
            <person name="Kenyon C."/>
            <person name="De Hoog G.S."/>
            <person name="Govender N.P."/>
            <person name="Botha A."/>
            <person name="Moreno L."/>
            <person name="De Vries M."/>
            <person name="Munoz J.F."/>
            <person name="Stielow J.B."/>
        </authorList>
    </citation>
    <scope>NUCLEOTIDE SEQUENCE [LARGE SCALE GENOMIC DNA]</scope>
    <source>
        <strain evidence="1 2">EI222</strain>
    </source>
</reference>
<protein>
    <submittedName>
        <fullName evidence="1">Uncharacterized protein</fullName>
    </submittedName>
</protein>
<gene>
    <name evidence="1" type="ORF">ACJ73_06439</name>
</gene>
<dbReference type="VEuPathDB" id="FungiDB:ACJ73_06439"/>
<proteinExistence type="predicted"/>
<accession>A0A1J9QPU8</accession>